<dbReference type="RefSeq" id="WP_264533976.1">
    <property type="nucleotide sequence ID" value="NZ_CP092332.1"/>
</dbReference>
<reference evidence="2 3" key="2">
    <citation type="submission" date="2023-06" db="EMBL/GenBank/DDBJ databases">
        <title>Complete Genome Sequence of Flavobacterium keumense K3R-10.</title>
        <authorList>
            <person name="Jeong H."/>
            <person name="Jhang S.Y."/>
            <person name="Kim J.N."/>
        </authorList>
    </citation>
    <scope>NUCLEOTIDE SEQUENCE [LARGE SCALE GENOMIC DNA]</scope>
    <source>
        <strain evidence="2 3">K3R-10</strain>
    </source>
</reference>
<dbReference type="Proteomes" id="UP001232117">
    <property type="component" value="Chromosome"/>
</dbReference>
<reference evidence="2 3" key="1">
    <citation type="submission" date="2022-02" db="EMBL/GenBank/DDBJ databases">
        <authorList>
            <person name="Cha I.-T."/>
            <person name="Lee K.-E."/>
            <person name="Park S.-J."/>
        </authorList>
    </citation>
    <scope>NUCLEOTIDE SEQUENCE [LARGE SCALE GENOMIC DNA]</scope>
    <source>
        <strain evidence="2 3">K3R-10</strain>
    </source>
</reference>
<sequence>MSTELVITEEFIMSKILLIRDQKVMIDSDLAALYGVTTKRLNEQVKRNIKRFPNNFMFQLTAIEKEQVVANCDHLNKLKYSSTLPYVFTEHGTMMLGNVLNSDRAIEFSIKIVEAFVKMREFLSHNLSVKLEIENIKKKILNHDKNIELVFSYLDELMEKQENKVERTKIGYKK</sequence>
<evidence type="ECO:0000259" key="1">
    <source>
        <dbReference type="Pfam" id="PF10543"/>
    </source>
</evidence>
<dbReference type="EMBL" id="CP092332">
    <property type="protein sequence ID" value="WGK95419.1"/>
    <property type="molecule type" value="Genomic_DNA"/>
</dbReference>
<accession>A0ABY8N7Q6</accession>
<dbReference type="InterPro" id="IPR018873">
    <property type="entry name" value="KilA-N_DNA-bd_domain"/>
</dbReference>
<organism evidence="2 3">
    <name type="scientific">Flavobacterium keumense</name>
    <dbReference type="NCBI Taxonomy" id="1306518"/>
    <lineage>
        <taxon>Bacteria</taxon>
        <taxon>Pseudomonadati</taxon>
        <taxon>Bacteroidota</taxon>
        <taxon>Flavobacteriia</taxon>
        <taxon>Flavobacteriales</taxon>
        <taxon>Flavobacteriaceae</taxon>
        <taxon>Flavobacterium</taxon>
    </lineage>
</organism>
<proteinExistence type="predicted"/>
<dbReference type="Pfam" id="PF10543">
    <property type="entry name" value="ORF6N"/>
    <property type="match status" value="1"/>
</dbReference>
<keyword evidence="3" id="KW-1185">Reference proteome</keyword>
<feature type="domain" description="KilA-N DNA-binding" evidence="1">
    <location>
        <begin position="14"/>
        <end position="98"/>
    </location>
</feature>
<name>A0ABY8N7Q6_9FLAO</name>
<gene>
    <name evidence="2" type="ORF">MG292_04100</name>
</gene>
<protein>
    <submittedName>
        <fullName evidence="2">ORF6N domain-containing protein</fullName>
    </submittedName>
</protein>
<evidence type="ECO:0000313" key="3">
    <source>
        <dbReference type="Proteomes" id="UP001232117"/>
    </source>
</evidence>
<evidence type="ECO:0000313" key="2">
    <source>
        <dbReference type="EMBL" id="WGK95419.1"/>
    </source>
</evidence>